<feature type="region of interest" description="Disordered" evidence="13">
    <location>
        <begin position="1"/>
        <end position="52"/>
    </location>
</feature>
<evidence type="ECO:0000256" key="11">
    <source>
        <dbReference type="ARBA" id="ARBA00023136"/>
    </source>
</evidence>
<dbReference type="Proteomes" id="UP000001861">
    <property type="component" value="Unassembled WGS sequence"/>
</dbReference>
<dbReference type="GeneID" id="6009399"/>
<protein>
    <recommendedName>
        <fullName evidence="12">Presequence translocated-associated motor subunit PAM17</fullName>
    </recommendedName>
</protein>
<evidence type="ECO:0000256" key="5">
    <source>
        <dbReference type="ARBA" id="ARBA00022792"/>
    </source>
</evidence>
<dbReference type="GO" id="GO:0001405">
    <property type="term" value="C:PAM complex, Tim23 associated import motor"/>
    <property type="evidence" value="ECO:0007669"/>
    <property type="project" value="UniProtKB-UniRule"/>
</dbReference>
<evidence type="ECO:0000256" key="6">
    <source>
        <dbReference type="ARBA" id="ARBA00022927"/>
    </source>
</evidence>
<comment type="function">
    <text evidence="12">Component of the PAM complex, a complex required for the translocation of transit peptide-containing proteins from the inner membrane into the mitochondrial matrix in an ATP-dependent manner.</text>
</comment>
<dbReference type="AlphaFoldDB" id="A8NDZ8"/>
<comment type="caution">
    <text evidence="14">The sequence shown here is derived from an EMBL/GenBank/DDBJ whole genome shotgun (WGS) entry which is preliminary data.</text>
</comment>
<feature type="transmembrane region" description="Helical" evidence="12">
    <location>
        <begin position="109"/>
        <end position="132"/>
    </location>
</feature>
<dbReference type="eggNOG" id="ENOG502S1B1">
    <property type="taxonomic scope" value="Eukaryota"/>
</dbReference>
<dbReference type="FunCoup" id="A8NDZ8">
    <property type="interactions" value="31"/>
</dbReference>
<keyword evidence="9 12" id="KW-0811">Translocation</keyword>
<keyword evidence="5 12" id="KW-0999">Mitochondrion inner membrane</keyword>
<dbReference type="Pfam" id="PF08566">
    <property type="entry name" value="Pam17"/>
    <property type="match status" value="1"/>
</dbReference>
<dbReference type="EMBL" id="AACS02000002">
    <property type="protein sequence ID" value="EAU88938.1"/>
    <property type="molecule type" value="Genomic_DNA"/>
</dbReference>
<keyword evidence="8 12" id="KW-1133">Transmembrane helix</keyword>
<evidence type="ECO:0000256" key="4">
    <source>
        <dbReference type="ARBA" id="ARBA00022692"/>
    </source>
</evidence>
<feature type="compositionally biased region" description="Polar residues" evidence="13">
    <location>
        <begin position="1"/>
        <end position="23"/>
    </location>
</feature>
<dbReference type="OMA" id="MIFGFDP"/>
<keyword evidence="3 12" id="KW-0813">Transport</keyword>
<keyword evidence="15" id="KW-1185">Reference proteome</keyword>
<evidence type="ECO:0000313" key="14">
    <source>
        <dbReference type="EMBL" id="EAU88938.1"/>
    </source>
</evidence>
<name>A8NDZ8_COPC7</name>
<dbReference type="RefSeq" id="XP_001832908.1">
    <property type="nucleotide sequence ID" value="XM_001832856.2"/>
</dbReference>
<evidence type="ECO:0000256" key="2">
    <source>
        <dbReference type="ARBA" id="ARBA00006837"/>
    </source>
</evidence>
<sequence length="205" mass="22797">MSLSISRQAAARLQTTSRNTSLKASRLSRGYATAESTTAKPNAPPPKAPAKHDLTWPEYLAIRRGRRRWETAATIPAGLLGFGSGLAYFGSLETDPLKPIFGIDPFMAYGILTVACLGAGVLVGPSIGGALWRFSHRHQVHLIDAKEREFLRRIAKNRVDASLQSPTAPVPDYYGERVGSLHQYRQWLRDQNKYRRKVLLPETQD</sequence>
<comment type="subcellular location">
    <subcellularLocation>
        <location evidence="1 12">Mitochondrion inner membrane</location>
        <topology evidence="1 12">Multi-pass membrane protein</topology>
    </subcellularLocation>
</comment>
<reference evidence="14 15" key="1">
    <citation type="journal article" date="2010" name="Proc. Natl. Acad. Sci. U.S.A.">
        <title>Insights into evolution of multicellular fungi from the assembled chromosomes of the mushroom Coprinopsis cinerea (Coprinus cinereus).</title>
        <authorList>
            <person name="Stajich J.E."/>
            <person name="Wilke S.K."/>
            <person name="Ahren D."/>
            <person name="Au C.H."/>
            <person name="Birren B.W."/>
            <person name="Borodovsky M."/>
            <person name="Burns C."/>
            <person name="Canback B."/>
            <person name="Casselton L.A."/>
            <person name="Cheng C.K."/>
            <person name="Deng J."/>
            <person name="Dietrich F.S."/>
            <person name="Fargo D.C."/>
            <person name="Farman M.L."/>
            <person name="Gathman A.C."/>
            <person name="Goldberg J."/>
            <person name="Guigo R."/>
            <person name="Hoegger P.J."/>
            <person name="Hooker J.B."/>
            <person name="Huggins A."/>
            <person name="James T.Y."/>
            <person name="Kamada T."/>
            <person name="Kilaru S."/>
            <person name="Kodira C."/>
            <person name="Kues U."/>
            <person name="Kupfer D."/>
            <person name="Kwan H.S."/>
            <person name="Lomsadze A."/>
            <person name="Li W."/>
            <person name="Lilly W.W."/>
            <person name="Ma L.J."/>
            <person name="Mackey A.J."/>
            <person name="Manning G."/>
            <person name="Martin F."/>
            <person name="Muraguchi H."/>
            <person name="Natvig D.O."/>
            <person name="Palmerini H."/>
            <person name="Ramesh M.A."/>
            <person name="Rehmeyer C.J."/>
            <person name="Roe B.A."/>
            <person name="Shenoy N."/>
            <person name="Stanke M."/>
            <person name="Ter-Hovhannisyan V."/>
            <person name="Tunlid A."/>
            <person name="Velagapudi R."/>
            <person name="Vision T.J."/>
            <person name="Zeng Q."/>
            <person name="Zolan M.E."/>
            <person name="Pukkila P.J."/>
        </authorList>
    </citation>
    <scope>NUCLEOTIDE SEQUENCE [LARGE SCALE GENOMIC DNA]</scope>
    <source>
        <strain evidence="15">Okayama-7 / 130 / ATCC MYA-4618 / FGSC 9003</strain>
    </source>
</reference>
<dbReference type="InterPro" id="IPR013875">
    <property type="entry name" value="Pam17"/>
</dbReference>
<evidence type="ECO:0000313" key="15">
    <source>
        <dbReference type="Proteomes" id="UP000001861"/>
    </source>
</evidence>
<gene>
    <name evidence="14" type="ORF">CC1G_10584</name>
</gene>
<accession>A8NDZ8</accession>
<dbReference type="GO" id="GO:0030150">
    <property type="term" value="P:protein import into mitochondrial matrix"/>
    <property type="evidence" value="ECO:0007669"/>
    <property type="project" value="UniProtKB-UniRule"/>
</dbReference>
<dbReference type="STRING" id="240176.A8NDZ8"/>
<keyword evidence="10 12" id="KW-0496">Mitochondrion</keyword>
<evidence type="ECO:0000256" key="13">
    <source>
        <dbReference type="SAM" id="MobiDB-lite"/>
    </source>
</evidence>
<dbReference type="PANTHER" id="PTHR28021:SF1">
    <property type="entry name" value="PRESEQUENCE TRANSLOCATED-ASSOCIATED MOTOR SUBUNIT PAM17, MITOCHONDRIAL"/>
    <property type="match status" value="1"/>
</dbReference>
<evidence type="ECO:0000256" key="7">
    <source>
        <dbReference type="ARBA" id="ARBA00022946"/>
    </source>
</evidence>
<feature type="transmembrane region" description="Helical" evidence="12">
    <location>
        <begin position="71"/>
        <end position="89"/>
    </location>
</feature>
<evidence type="ECO:0000256" key="10">
    <source>
        <dbReference type="ARBA" id="ARBA00023128"/>
    </source>
</evidence>
<dbReference type="PANTHER" id="PTHR28021">
    <property type="entry name" value="PRESEQUENCE TRANSLOCATED-ASSOCIATED MOTOR SUBUNIT PAM17, MITOCHONDRIAL"/>
    <property type="match status" value="1"/>
</dbReference>
<organism evidence="14 15">
    <name type="scientific">Coprinopsis cinerea (strain Okayama-7 / 130 / ATCC MYA-4618 / FGSC 9003)</name>
    <name type="common">Inky cap fungus</name>
    <name type="synonym">Hormographiella aspergillata</name>
    <dbReference type="NCBI Taxonomy" id="240176"/>
    <lineage>
        <taxon>Eukaryota</taxon>
        <taxon>Fungi</taxon>
        <taxon>Dikarya</taxon>
        <taxon>Basidiomycota</taxon>
        <taxon>Agaricomycotina</taxon>
        <taxon>Agaricomycetes</taxon>
        <taxon>Agaricomycetidae</taxon>
        <taxon>Agaricales</taxon>
        <taxon>Agaricineae</taxon>
        <taxon>Psathyrellaceae</taxon>
        <taxon>Coprinopsis</taxon>
    </lineage>
</organism>
<evidence type="ECO:0000256" key="9">
    <source>
        <dbReference type="ARBA" id="ARBA00023010"/>
    </source>
</evidence>
<comment type="similarity">
    <text evidence="2 12">Belongs to the PAM17 family.</text>
</comment>
<dbReference type="KEGG" id="cci:CC1G_10584"/>
<keyword evidence="11 12" id="KW-0472">Membrane</keyword>
<evidence type="ECO:0000256" key="12">
    <source>
        <dbReference type="RuleBase" id="RU367146"/>
    </source>
</evidence>
<proteinExistence type="inferred from homology"/>
<keyword evidence="7" id="KW-0809">Transit peptide</keyword>
<dbReference type="InParanoid" id="A8NDZ8"/>
<evidence type="ECO:0000256" key="3">
    <source>
        <dbReference type="ARBA" id="ARBA00022448"/>
    </source>
</evidence>
<dbReference type="VEuPathDB" id="FungiDB:CC1G_10584"/>
<evidence type="ECO:0000256" key="1">
    <source>
        <dbReference type="ARBA" id="ARBA00004448"/>
    </source>
</evidence>
<evidence type="ECO:0000256" key="8">
    <source>
        <dbReference type="ARBA" id="ARBA00022989"/>
    </source>
</evidence>
<keyword evidence="6 12" id="KW-0653">Protein transport</keyword>
<dbReference type="OrthoDB" id="5970083at2759"/>
<comment type="subunit">
    <text evidence="12">Component of the PAM complex.</text>
</comment>
<keyword evidence="4 12" id="KW-0812">Transmembrane</keyword>